<proteinExistence type="predicted"/>
<dbReference type="InterPro" id="IPR001789">
    <property type="entry name" value="Sig_transdc_resp-reg_receiver"/>
</dbReference>
<dbReference type="SUPFAM" id="SSF141868">
    <property type="entry name" value="EAL domain-like"/>
    <property type="match status" value="1"/>
</dbReference>
<dbReference type="SUPFAM" id="SSF52172">
    <property type="entry name" value="CheY-like"/>
    <property type="match status" value="2"/>
</dbReference>
<dbReference type="CDD" id="cd01948">
    <property type="entry name" value="EAL"/>
    <property type="match status" value="1"/>
</dbReference>
<dbReference type="CDD" id="cd00156">
    <property type="entry name" value="REC"/>
    <property type="match status" value="1"/>
</dbReference>
<organism evidence="4 5">
    <name type="scientific">Segnochrobactrum spirostomi</name>
    <dbReference type="NCBI Taxonomy" id="2608987"/>
    <lineage>
        <taxon>Bacteria</taxon>
        <taxon>Pseudomonadati</taxon>
        <taxon>Pseudomonadota</taxon>
        <taxon>Alphaproteobacteria</taxon>
        <taxon>Hyphomicrobiales</taxon>
        <taxon>Segnochrobactraceae</taxon>
        <taxon>Segnochrobactrum</taxon>
    </lineage>
</organism>
<dbReference type="Pfam" id="PF00563">
    <property type="entry name" value="EAL"/>
    <property type="match status" value="1"/>
</dbReference>
<dbReference type="AlphaFoldDB" id="A0A6A7Y329"/>
<dbReference type="InterPro" id="IPR050706">
    <property type="entry name" value="Cyclic-di-GMP_PDE-like"/>
</dbReference>
<protein>
    <submittedName>
        <fullName evidence="4">EAL domain-containing protein</fullName>
    </submittedName>
</protein>
<feature type="domain" description="Response regulatory" evidence="2">
    <location>
        <begin position="150"/>
        <end position="268"/>
    </location>
</feature>
<dbReference type="PANTHER" id="PTHR33121:SF79">
    <property type="entry name" value="CYCLIC DI-GMP PHOSPHODIESTERASE PDED-RELATED"/>
    <property type="match status" value="1"/>
</dbReference>
<dbReference type="InterPro" id="IPR035919">
    <property type="entry name" value="EAL_sf"/>
</dbReference>
<evidence type="ECO:0000313" key="5">
    <source>
        <dbReference type="Proteomes" id="UP000332515"/>
    </source>
</evidence>
<sequence>MPKLPRTMVLCDDESELAEELAEFFASYGWTVRTCRDGVEAERNLAANPPPTCLVTDLNMPGGDGETLLAVIRSLPRAKRPPILAVMTGHALVTTQPSEFGVDFLYRKPADPFGMAHDFDERLQTLEATADASDEGGEEALPEPAPGRRRVLLLDDDEAVRTELEDYLEGLGHRVVAIADAGLLRSRPAAACDVLILDLKLAETDGVAVLRQFQNDEAAPDLILLSGQGEGVLKTASAIGEQFGLRILGAVAKPIDVDRLAALLALPSYPATSTSAHGSDPRRITEALIAALDERTLPIAFQPKVGARDLRFAGAEALLAGNLPGLGPVAPSDILAAAAASPPLMGRLTQAVIRSAIAGCRTWKARGWHGPVSINLPVEAVTGVMGTAELGTLAAHGIGPEDVILELVEDALYDSSTQVLAALTQLRLAGFALSLDDVGRRQSGLLQIANLPISEIKIDLELLRQSRTWSKAREIFATVAELGHRLGLTVVAEGVEHPADLELVRQYPVDFIQGYFISSKRPLDDLLAMGTEFDMTRRRYSRL</sequence>
<dbReference type="RefSeq" id="WP_153482261.1">
    <property type="nucleotide sequence ID" value="NZ_VWNA01000001.1"/>
</dbReference>
<evidence type="ECO:0000259" key="2">
    <source>
        <dbReference type="PROSITE" id="PS50110"/>
    </source>
</evidence>
<keyword evidence="1" id="KW-0597">Phosphoprotein</keyword>
<dbReference type="SMART" id="SM00052">
    <property type="entry name" value="EAL"/>
    <property type="match status" value="1"/>
</dbReference>
<feature type="modified residue" description="4-aspartylphosphate" evidence="1">
    <location>
        <position position="198"/>
    </location>
</feature>
<feature type="modified residue" description="4-aspartylphosphate" evidence="1">
    <location>
        <position position="57"/>
    </location>
</feature>
<name>A0A6A7Y329_9HYPH</name>
<dbReference type="PROSITE" id="PS50110">
    <property type="entry name" value="RESPONSE_REGULATORY"/>
    <property type="match status" value="2"/>
</dbReference>
<comment type="caution">
    <text evidence="4">The sequence shown here is derived from an EMBL/GenBank/DDBJ whole genome shotgun (WGS) entry which is preliminary data.</text>
</comment>
<dbReference type="EMBL" id="VWNA01000001">
    <property type="protein sequence ID" value="MQT13514.1"/>
    <property type="molecule type" value="Genomic_DNA"/>
</dbReference>
<evidence type="ECO:0000313" key="4">
    <source>
        <dbReference type="EMBL" id="MQT13514.1"/>
    </source>
</evidence>
<dbReference type="PANTHER" id="PTHR33121">
    <property type="entry name" value="CYCLIC DI-GMP PHOSPHODIESTERASE PDEF"/>
    <property type="match status" value="1"/>
</dbReference>
<accession>A0A6A7Y329</accession>
<feature type="domain" description="EAL" evidence="3">
    <location>
        <begin position="281"/>
        <end position="534"/>
    </location>
</feature>
<dbReference type="PROSITE" id="PS50883">
    <property type="entry name" value="EAL"/>
    <property type="match status" value="1"/>
</dbReference>
<dbReference type="SMART" id="SM00448">
    <property type="entry name" value="REC"/>
    <property type="match status" value="2"/>
</dbReference>
<dbReference type="Gene3D" id="3.40.50.2300">
    <property type="match status" value="2"/>
</dbReference>
<feature type="domain" description="Response regulatory" evidence="2">
    <location>
        <begin position="7"/>
        <end position="123"/>
    </location>
</feature>
<evidence type="ECO:0000256" key="1">
    <source>
        <dbReference type="PROSITE-ProRule" id="PRU00169"/>
    </source>
</evidence>
<dbReference type="GO" id="GO:0071111">
    <property type="term" value="F:cyclic-guanylate-specific phosphodiesterase activity"/>
    <property type="evidence" value="ECO:0007669"/>
    <property type="project" value="InterPro"/>
</dbReference>
<dbReference type="Gene3D" id="3.20.20.450">
    <property type="entry name" value="EAL domain"/>
    <property type="match status" value="1"/>
</dbReference>
<evidence type="ECO:0000259" key="3">
    <source>
        <dbReference type="PROSITE" id="PS50883"/>
    </source>
</evidence>
<reference evidence="4 5" key="1">
    <citation type="submission" date="2019-09" db="EMBL/GenBank/DDBJ databases">
        <title>Segnochrobactrum spirostomi gen. nov., sp. nov., isolated from the ciliate Spirostomum cf. yagiui and description of a novel family, Segnochrobactraceae fam. nov. within the order Rhizobiales of the class Alphaproteobacteria.</title>
        <authorList>
            <person name="Akter S."/>
            <person name="Shazib S.U.A."/>
            <person name="Shin M.K."/>
        </authorList>
    </citation>
    <scope>NUCLEOTIDE SEQUENCE [LARGE SCALE GENOMIC DNA]</scope>
    <source>
        <strain evidence="4 5">Sp-1</strain>
    </source>
</reference>
<dbReference type="Pfam" id="PF00072">
    <property type="entry name" value="Response_reg"/>
    <property type="match status" value="2"/>
</dbReference>
<keyword evidence="5" id="KW-1185">Reference proteome</keyword>
<dbReference type="InterPro" id="IPR011006">
    <property type="entry name" value="CheY-like_superfamily"/>
</dbReference>
<dbReference type="Proteomes" id="UP000332515">
    <property type="component" value="Unassembled WGS sequence"/>
</dbReference>
<gene>
    <name evidence="4" type="ORF">F0357_12875</name>
</gene>
<dbReference type="GO" id="GO:0000160">
    <property type="term" value="P:phosphorelay signal transduction system"/>
    <property type="evidence" value="ECO:0007669"/>
    <property type="project" value="InterPro"/>
</dbReference>
<dbReference type="InterPro" id="IPR001633">
    <property type="entry name" value="EAL_dom"/>
</dbReference>